<evidence type="ECO:0000256" key="3">
    <source>
        <dbReference type="SAM" id="MobiDB-lite"/>
    </source>
</evidence>
<comment type="caution">
    <text evidence="5">The sequence shown here is derived from an EMBL/GenBank/DDBJ whole genome shotgun (WGS) entry which is preliminary data.</text>
</comment>
<dbReference type="InterPro" id="IPR036179">
    <property type="entry name" value="Ig-like_dom_sf"/>
</dbReference>
<accession>A0ABN9MLU9</accession>
<dbReference type="InterPro" id="IPR003598">
    <property type="entry name" value="Ig_sub2"/>
</dbReference>
<name>A0ABN9MLU9_9NEOB</name>
<gene>
    <name evidence="5" type="ORF">RIMI_LOCUS22134977</name>
</gene>
<dbReference type="InterPro" id="IPR013783">
    <property type="entry name" value="Ig-like_fold"/>
</dbReference>
<keyword evidence="6" id="KW-1185">Reference proteome</keyword>
<evidence type="ECO:0000259" key="4">
    <source>
        <dbReference type="PROSITE" id="PS50835"/>
    </source>
</evidence>
<feature type="domain" description="Ig-like" evidence="4">
    <location>
        <begin position="321"/>
        <end position="421"/>
    </location>
</feature>
<evidence type="ECO:0000313" key="6">
    <source>
        <dbReference type="Proteomes" id="UP001176940"/>
    </source>
</evidence>
<sequence>MSPECTSPPVQSAVRIPVTLHSCPPVHTISHSGEEFTGLVMDYKLLLILLPGLLLLAECDVRQKQEKAANKKVTKQAALGASTKSTTKKPKQDLIKHQPKAKPASSSSQGQTAGSILSQVVNKGKFQPISDTVTIKAGQNLDFRCKGTSVRWNYPHYLQEDDEGRLKIKHFGRYSQLILINASAADTGEFGCGGYQCSGHGCHEGEEKTGKTFVFVADPQELFVPTEDYYVVVQLRTRQPALLPCQVTNPLAKVTLHREFPPEQIPVDGVKIAYDQKKGIVIYQPQPSLAGSLFCIAELGNLRQMSTKYMLIYVHYPSAPPKPIIEASVKSIRAGENFIVTCTVLGELEISVEFTWEYPGQQIGRPPYVRENTSQTRRGGTLMQEFQSILYIDESRAVDDGTYTCTAQNLQGSTSVTTRVTVLPPTSTTRVLLPYHLCHRKLQQKMAAGGSGSAYNG</sequence>
<reference evidence="5" key="1">
    <citation type="submission" date="2023-07" db="EMBL/GenBank/DDBJ databases">
        <authorList>
            <person name="Stuckert A."/>
        </authorList>
    </citation>
    <scope>NUCLEOTIDE SEQUENCE</scope>
</reference>
<dbReference type="SUPFAM" id="SSF48726">
    <property type="entry name" value="Immunoglobulin"/>
    <property type="match status" value="3"/>
</dbReference>
<comment type="subunit">
    <text evidence="1">Forms a complex composed of PDGFRL, TNK2 and GRB2.</text>
</comment>
<evidence type="ECO:0000313" key="5">
    <source>
        <dbReference type="EMBL" id="CAJ0967327.1"/>
    </source>
</evidence>
<dbReference type="Proteomes" id="UP001176940">
    <property type="component" value="Unassembled WGS sequence"/>
</dbReference>
<dbReference type="PANTHER" id="PTHR15360:SF2">
    <property type="entry name" value="PLATELET-DERIVED GROWTH FACTOR RECEPTOR-LIKE PROTEIN"/>
    <property type="match status" value="1"/>
</dbReference>
<protein>
    <recommendedName>
        <fullName evidence="2">Platelet-derived growth factor receptor-like protein</fullName>
    </recommendedName>
</protein>
<dbReference type="InterPro" id="IPR007110">
    <property type="entry name" value="Ig-like_dom"/>
</dbReference>
<organism evidence="5 6">
    <name type="scientific">Ranitomeya imitator</name>
    <name type="common">mimic poison frog</name>
    <dbReference type="NCBI Taxonomy" id="111125"/>
    <lineage>
        <taxon>Eukaryota</taxon>
        <taxon>Metazoa</taxon>
        <taxon>Chordata</taxon>
        <taxon>Craniata</taxon>
        <taxon>Vertebrata</taxon>
        <taxon>Euteleostomi</taxon>
        <taxon>Amphibia</taxon>
        <taxon>Batrachia</taxon>
        <taxon>Anura</taxon>
        <taxon>Neobatrachia</taxon>
        <taxon>Hyloidea</taxon>
        <taxon>Dendrobatidae</taxon>
        <taxon>Dendrobatinae</taxon>
        <taxon>Ranitomeya</taxon>
    </lineage>
</organism>
<dbReference type="PROSITE" id="PS50835">
    <property type="entry name" value="IG_LIKE"/>
    <property type="match status" value="1"/>
</dbReference>
<feature type="region of interest" description="Disordered" evidence="3">
    <location>
        <begin position="70"/>
        <end position="113"/>
    </location>
</feature>
<dbReference type="InterPro" id="IPR042495">
    <property type="entry name" value="PDGFRL"/>
</dbReference>
<dbReference type="SMART" id="SM00409">
    <property type="entry name" value="IG"/>
    <property type="match status" value="3"/>
</dbReference>
<evidence type="ECO:0000256" key="1">
    <source>
        <dbReference type="ARBA" id="ARBA00011360"/>
    </source>
</evidence>
<dbReference type="EMBL" id="CAUEEQ010078235">
    <property type="protein sequence ID" value="CAJ0967327.1"/>
    <property type="molecule type" value="Genomic_DNA"/>
</dbReference>
<dbReference type="PANTHER" id="PTHR15360">
    <property type="entry name" value="PLATELET-DERIVED GROWTH FACTOR RECEPTOR LIKE"/>
    <property type="match status" value="1"/>
</dbReference>
<dbReference type="Gene3D" id="2.60.40.10">
    <property type="entry name" value="Immunoglobulins"/>
    <property type="match status" value="3"/>
</dbReference>
<feature type="non-terminal residue" evidence="5">
    <location>
        <position position="457"/>
    </location>
</feature>
<feature type="compositionally biased region" description="Low complexity" evidence="3">
    <location>
        <begin position="104"/>
        <end position="113"/>
    </location>
</feature>
<proteinExistence type="predicted"/>
<dbReference type="Pfam" id="PF13927">
    <property type="entry name" value="Ig_3"/>
    <property type="match status" value="1"/>
</dbReference>
<dbReference type="Pfam" id="PF21339">
    <property type="entry name" value="VEGFR-1-like_Ig-like"/>
    <property type="match status" value="1"/>
</dbReference>
<dbReference type="InterPro" id="IPR003599">
    <property type="entry name" value="Ig_sub"/>
</dbReference>
<dbReference type="SMART" id="SM00408">
    <property type="entry name" value="IGc2"/>
    <property type="match status" value="1"/>
</dbReference>
<evidence type="ECO:0000256" key="2">
    <source>
        <dbReference type="ARBA" id="ARBA00019671"/>
    </source>
</evidence>